<dbReference type="Gene3D" id="2.30.130.30">
    <property type="entry name" value="Hypothetical protein"/>
    <property type="match status" value="1"/>
</dbReference>
<name>A0AAP6RJ40_ENTFL</name>
<reference evidence="2 4" key="1">
    <citation type="submission" date="2019-04" db="EMBL/GenBank/DDBJ databases">
        <title>Step-wise assembly of the neonatal virome modulated by breast feeding.</title>
        <authorList>
            <person name="Liang G."/>
            <person name="Bushman F."/>
        </authorList>
    </citation>
    <scope>NUCLEOTIDE SEQUENCE [LARGE SCALE GENOMIC DNA]</scope>
    <source>
        <strain evidence="2 4">E3754</strain>
    </source>
</reference>
<proteinExistence type="predicted"/>
<dbReference type="Proteomes" id="UP001222182">
    <property type="component" value="Chromosome"/>
</dbReference>
<organism evidence="2 4">
    <name type="scientific">Enterococcus faecalis</name>
    <name type="common">Streptococcus faecalis</name>
    <dbReference type="NCBI Taxonomy" id="1351"/>
    <lineage>
        <taxon>Bacteria</taxon>
        <taxon>Bacillati</taxon>
        <taxon>Bacillota</taxon>
        <taxon>Bacilli</taxon>
        <taxon>Lactobacillales</taxon>
        <taxon>Enterococcaceae</taxon>
        <taxon>Enterococcus</taxon>
    </lineage>
</organism>
<dbReference type="Pfam" id="PF12961">
    <property type="entry name" value="DUF3850"/>
    <property type="match status" value="1"/>
</dbReference>
<gene>
    <name evidence="2" type="ORF">GTI81_13800</name>
    <name evidence="3" type="ORF">P0083_00380</name>
</gene>
<dbReference type="Proteomes" id="UP000429730">
    <property type="component" value="Unassembled WGS sequence"/>
</dbReference>
<dbReference type="EMBL" id="WVTJ01000035">
    <property type="protein sequence ID" value="MXS53774.1"/>
    <property type="molecule type" value="Genomic_DNA"/>
</dbReference>
<dbReference type="RefSeq" id="WP_002389116.1">
    <property type="nucleotide sequence ID" value="NZ_CABGHL010000010.1"/>
</dbReference>
<accession>A0AAP6RJ40</accession>
<dbReference type="SMART" id="SM01022">
    <property type="entry name" value="ASCH"/>
    <property type="match status" value="1"/>
</dbReference>
<reference evidence="3 5" key="2">
    <citation type="submission" date="2023-03" db="EMBL/GenBank/DDBJ databases">
        <title>Complete genome sequence of an Enterococcus faecalis urinary isolate.</title>
        <authorList>
            <person name="Brauer A.L."/>
            <person name="Armbruster C.E."/>
        </authorList>
    </citation>
    <scope>NUCLEOTIDE SEQUENCE [LARGE SCALE GENOMIC DNA]</scope>
    <source>
        <strain evidence="3 5">3143</strain>
    </source>
</reference>
<evidence type="ECO:0000259" key="1">
    <source>
        <dbReference type="SMART" id="SM01022"/>
    </source>
</evidence>
<dbReference type="SUPFAM" id="SSF88697">
    <property type="entry name" value="PUA domain-like"/>
    <property type="match status" value="1"/>
</dbReference>
<evidence type="ECO:0000313" key="3">
    <source>
        <dbReference type="EMBL" id="WER42819.1"/>
    </source>
</evidence>
<feature type="domain" description="ASCH" evidence="1">
    <location>
        <begin position="132"/>
        <end position="201"/>
    </location>
</feature>
<dbReference type="InterPro" id="IPR039440">
    <property type="entry name" value="DUF3850"/>
</dbReference>
<evidence type="ECO:0000313" key="4">
    <source>
        <dbReference type="Proteomes" id="UP000429730"/>
    </source>
</evidence>
<evidence type="ECO:0000313" key="5">
    <source>
        <dbReference type="Proteomes" id="UP001222182"/>
    </source>
</evidence>
<dbReference type="InterPro" id="IPR015947">
    <property type="entry name" value="PUA-like_sf"/>
</dbReference>
<dbReference type="EMBL" id="CP119528">
    <property type="protein sequence ID" value="WER42819.1"/>
    <property type="molecule type" value="Genomic_DNA"/>
</dbReference>
<dbReference type="Pfam" id="PF07852">
    <property type="entry name" value="DUF1642"/>
    <property type="match status" value="1"/>
</dbReference>
<protein>
    <submittedName>
        <fullName evidence="2">DUF3850 domain-containing protein</fullName>
    </submittedName>
</protein>
<dbReference type="InterPro" id="IPR012865">
    <property type="entry name" value="DUF1642"/>
</dbReference>
<evidence type="ECO:0000313" key="2">
    <source>
        <dbReference type="EMBL" id="MXS53774.1"/>
    </source>
</evidence>
<sequence>MNKQEFIETLEEIRANINRNAEISDYTDFSRGKKDAYNNAIGLAKQIDEPEKVVVPKFVAEWLDKHKYSTDIIDLFLSVEYATDSDGFVAEKWDYSGEFYDWLSNSADIQFTLCDAMRYGYEVEKEPTIHELKILPEYFEAVVSGNKRFEIRKNDRNYKKGDILRLNEYQEGQYTGDVHVSEITYITDYAQQDGYVVLGIK</sequence>
<dbReference type="AlphaFoldDB" id="A0AAP6RJ40"/>
<dbReference type="InterPro" id="IPR007374">
    <property type="entry name" value="ASCH_domain"/>
</dbReference>